<dbReference type="EMBL" id="WMFA01000001">
    <property type="protein sequence ID" value="MYL70115.1"/>
    <property type="molecule type" value="Genomic_DNA"/>
</dbReference>
<protein>
    <submittedName>
        <fullName evidence="2">DUF4025 domain-containing protein</fullName>
    </submittedName>
</protein>
<dbReference type="Pfam" id="PF13217">
    <property type="entry name" value="DUF4025"/>
    <property type="match status" value="1"/>
</dbReference>
<organism evidence="2 3">
    <name type="scientific">Halobacillus litoralis</name>
    <dbReference type="NCBI Taxonomy" id="45668"/>
    <lineage>
        <taxon>Bacteria</taxon>
        <taxon>Bacillati</taxon>
        <taxon>Bacillota</taxon>
        <taxon>Bacilli</taxon>
        <taxon>Bacillales</taxon>
        <taxon>Bacillaceae</taxon>
        <taxon>Halobacillus</taxon>
    </lineage>
</organism>
<sequence length="77" mass="8734">MQRLSEKEDSGMKKNQMKRNRNQNSDDFSSEGLSITQEQVSDTLTEGTYDAKIDEVDENGQLISHKGEGIKKGKKRD</sequence>
<feature type="compositionally biased region" description="Polar residues" evidence="1">
    <location>
        <begin position="25"/>
        <end position="46"/>
    </location>
</feature>
<reference evidence="2 3" key="1">
    <citation type="submission" date="2019-11" db="EMBL/GenBank/DDBJ databases">
        <title>Genome sequences of 17 halophilic strains isolated from different environments.</title>
        <authorList>
            <person name="Furrow R.E."/>
        </authorList>
    </citation>
    <scope>NUCLEOTIDE SEQUENCE [LARGE SCALE GENOMIC DNA]</scope>
    <source>
        <strain evidence="2 3">SL-4</strain>
    </source>
</reference>
<name>A0A845F8W2_9BACI</name>
<gene>
    <name evidence="2" type="ORF">GLW00_04600</name>
</gene>
<dbReference type="Proteomes" id="UP000450457">
    <property type="component" value="Unassembled WGS sequence"/>
</dbReference>
<evidence type="ECO:0000256" key="1">
    <source>
        <dbReference type="SAM" id="MobiDB-lite"/>
    </source>
</evidence>
<proteinExistence type="predicted"/>
<dbReference type="InterPro" id="IPR025100">
    <property type="entry name" value="DUF4025"/>
</dbReference>
<feature type="compositionally biased region" description="Basic and acidic residues" evidence="1">
    <location>
        <begin position="1"/>
        <end position="12"/>
    </location>
</feature>
<comment type="caution">
    <text evidence="2">The sequence shown here is derived from an EMBL/GenBank/DDBJ whole genome shotgun (WGS) entry which is preliminary data.</text>
</comment>
<dbReference type="AlphaFoldDB" id="A0A845F8W2"/>
<evidence type="ECO:0000313" key="2">
    <source>
        <dbReference type="EMBL" id="MYL70115.1"/>
    </source>
</evidence>
<feature type="region of interest" description="Disordered" evidence="1">
    <location>
        <begin position="1"/>
        <end position="77"/>
    </location>
</feature>
<dbReference type="OrthoDB" id="2476089at2"/>
<evidence type="ECO:0000313" key="3">
    <source>
        <dbReference type="Proteomes" id="UP000450457"/>
    </source>
</evidence>
<accession>A0A845F8W2</accession>